<sequence length="412" mass="46073">MNDTPKLNWEIPAEEWNSSREFYDEGDDVTADSWAEYVKNAVKAYLDADGWEKLERELDRKLRGSDLRQRDGGNKKNLSRSAFDTTDTVKVGVRVPRYLKEEMKAYGREAKEPAWLILTYALYERRHGGRRARCMEKVRRLPDADDTSDVEAVDAPVAASEDDAPDTDDTPEESEDVAPTSVEGKVRAICGDVGEQYTRDDVDAAISKYAATKGKKKASKPTLEKYRKRVADELGTVLHPVNKSLYLPREQAEAFAEREGVPGPSAPAIDREDYSDLDRDEKTRGILISLVRKASRGKARQLKTADVHRDVFDKVPTKKHVRDLIDEAASEPGFSARETRGGEKALVVSPPDVHHDVLDDAGVLADESRDEFDTSTPTTEAANDRDERESVERDTDARFDELLSGTTPVNAD</sequence>
<evidence type="ECO:0000256" key="1">
    <source>
        <dbReference type="SAM" id="MobiDB-lite"/>
    </source>
</evidence>
<proteinExistence type="predicted"/>
<feature type="region of interest" description="Disordered" evidence="1">
    <location>
        <begin position="366"/>
        <end position="412"/>
    </location>
</feature>
<name>A0A1N7FKD6_9EURY</name>
<reference evidence="3" key="1">
    <citation type="submission" date="2017-01" db="EMBL/GenBank/DDBJ databases">
        <authorList>
            <person name="Varghese N."/>
            <person name="Submissions S."/>
        </authorList>
    </citation>
    <scope>NUCLEOTIDE SEQUENCE [LARGE SCALE GENOMIC DNA]</scope>
    <source>
        <strain evidence="3">CGMCC 1.7737</strain>
    </source>
</reference>
<feature type="compositionally biased region" description="Acidic residues" evidence="1">
    <location>
        <begin position="160"/>
        <end position="176"/>
    </location>
</feature>
<feature type="region of interest" description="Disordered" evidence="1">
    <location>
        <begin position="140"/>
        <end position="184"/>
    </location>
</feature>
<dbReference type="OrthoDB" id="271944at2157"/>
<dbReference type="Proteomes" id="UP000186914">
    <property type="component" value="Unassembled WGS sequence"/>
</dbReference>
<keyword evidence="3" id="KW-1185">Reference proteome</keyword>
<feature type="compositionally biased region" description="Basic and acidic residues" evidence="1">
    <location>
        <begin position="382"/>
        <end position="401"/>
    </location>
</feature>
<protein>
    <submittedName>
        <fullName evidence="2">Uncharacterized protein</fullName>
    </submittedName>
</protein>
<evidence type="ECO:0000313" key="3">
    <source>
        <dbReference type="Proteomes" id="UP000186914"/>
    </source>
</evidence>
<dbReference type="RefSeq" id="WP_076433796.1">
    <property type="nucleotide sequence ID" value="NZ_FTNO01000011.1"/>
</dbReference>
<feature type="region of interest" description="Disordered" evidence="1">
    <location>
        <begin position="255"/>
        <end position="277"/>
    </location>
</feature>
<dbReference type="AlphaFoldDB" id="A0A1N7FKD6"/>
<evidence type="ECO:0000313" key="2">
    <source>
        <dbReference type="EMBL" id="SIS00744.1"/>
    </source>
</evidence>
<organism evidence="2 3">
    <name type="scientific">Haladaptatus litoreus</name>
    <dbReference type="NCBI Taxonomy" id="553468"/>
    <lineage>
        <taxon>Archaea</taxon>
        <taxon>Methanobacteriati</taxon>
        <taxon>Methanobacteriota</taxon>
        <taxon>Stenosarchaea group</taxon>
        <taxon>Halobacteria</taxon>
        <taxon>Halobacteriales</taxon>
        <taxon>Haladaptataceae</taxon>
        <taxon>Haladaptatus</taxon>
    </lineage>
</organism>
<feature type="region of interest" description="Disordered" evidence="1">
    <location>
        <begin position="323"/>
        <end position="343"/>
    </location>
</feature>
<feature type="compositionally biased region" description="Basic and acidic residues" evidence="1">
    <location>
        <begin position="62"/>
        <end position="74"/>
    </location>
</feature>
<feature type="region of interest" description="Disordered" evidence="1">
    <location>
        <begin position="62"/>
        <end position="81"/>
    </location>
</feature>
<gene>
    <name evidence="2" type="ORF">SAMN05421858_5132</name>
</gene>
<dbReference type="EMBL" id="FTNO01000011">
    <property type="protein sequence ID" value="SIS00744.1"/>
    <property type="molecule type" value="Genomic_DNA"/>
</dbReference>
<accession>A0A1N7FKD6</accession>